<comment type="caution">
    <text evidence="2">The sequence shown here is derived from an EMBL/GenBank/DDBJ whole genome shotgun (WGS) entry which is preliminary data.</text>
</comment>
<proteinExistence type="predicted"/>
<protein>
    <submittedName>
        <fullName evidence="2">Uncharacterized protein</fullName>
    </submittedName>
</protein>
<dbReference type="OrthoDB" id="6625421at2759"/>
<feature type="region of interest" description="Disordered" evidence="1">
    <location>
        <begin position="261"/>
        <end position="312"/>
    </location>
</feature>
<dbReference type="EMBL" id="BGZK01001746">
    <property type="protein sequence ID" value="GBP85578.1"/>
    <property type="molecule type" value="Genomic_DNA"/>
</dbReference>
<keyword evidence="3" id="KW-1185">Reference proteome</keyword>
<evidence type="ECO:0000313" key="2">
    <source>
        <dbReference type="EMBL" id="GBP85578.1"/>
    </source>
</evidence>
<evidence type="ECO:0000313" key="3">
    <source>
        <dbReference type="Proteomes" id="UP000299102"/>
    </source>
</evidence>
<feature type="compositionally biased region" description="Basic and acidic residues" evidence="1">
    <location>
        <begin position="300"/>
        <end position="312"/>
    </location>
</feature>
<gene>
    <name evidence="2" type="ORF">EVAR_64569_1</name>
</gene>
<sequence length="312" mass="33914">MNVAFKPRVVTSPLTVPNSRCAIKSNCTAAELQSNYSDTMDLQASISGAITTCTPVIFDVYSLFRGRSEIQTFRSAERGSGRGVSGARRVYSTTHETPPLRKCLGKTDVETVMLESERCGLKEDVVTRVEKGMLRWFGHLERMNESRLTKQIYRVNVWDGKVGNDRPRKSYVDYISGIRDTISSTNAAAAAAVSRAERFLCNYETASIGRRHTYLSLGGHSLAAAGPSAAGGRERHAAAGPTPPVGGIEQIDTENIRLQKAATQPIVRYRKTSPREADGGIGPVISPDGQQSPLSSSSSEGRHRDSRADSHL</sequence>
<dbReference type="Proteomes" id="UP000299102">
    <property type="component" value="Unassembled WGS sequence"/>
</dbReference>
<accession>A0A4C1ZCN7</accession>
<reference evidence="2 3" key="1">
    <citation type="journal article" date="2019" name="Commun. Biol.">
        <title>The bagworm genome reveals a unique fibroin gene that provides high tensile strength.</title>
        <authorList>
            <person name="Kono N."/>
            <person name="Nakamura H."/>
            <person name="Ohtoshi R."/>
            <person name="Tomita M."/>
            <person name="Numata K."/>
            <person name="Arakawa K."/>
        </authorList>
    </citation>
    <scope>NUCLEOTIDE SEQUENCE [LARGE SCALE GENOMIC DNA]</scope>
</reference>
<organism evidence="2 3">
    <name type="scientific">Eumeta variegata</name>
    <name type="common">Bagworm moth</name>
    <name type="synonym">Eumeta japonica</name>
    <dbReference type="NCBI Taxonomy" id="151549"/>
    <lineage>
        <taxon>Eukaryota</taxon>
        <taxon>Metazoa</taxon>
        <taxon>Ecdysozoa</taxon>
        <taxon>Arthropoda</taxon>
        <taxon>Hexapoda</taxon>
        <taxon>Insecta</taxon>
        <taxon>Pterygota</taxon>
        <taxon>Neoptera</taxon>
        <taxon>Endopterygota</taxon>
        <taxon>Lepidoptera</taxon>
        <taxon>Glossata</taxon>
        <taxon>Ditrysia</taxon>
        <taxon>Tineoidea</taxon>
        <taxon>Psychidae</taxon>
        <taxon>Oiketicinae</taxon>
        <taxon>Eumeta</taxon>
    </lineage>
</organism>
<evidence type="ECO:0000256" key="1">
    <source>
        <dbReference type="SAM" id="MobiDB-lite"/>
    </source>
</evidence>
<feature type="compositionally biased region" description="Low complexity" evidence="1">
    <location>
        <begin position="286"/>
        <end position="299"/>
    </location>
</feature>
<dbReference type="AlphaFoldDB" id="A0A4C1ZCN7"/>
<feature type="region of interest" description="Disordered" evidence="1">
    <location>
        <begin position="224"/>
        <end position="248"/>
    </location>
</feature>
<name>A0A4C1ZCN7_EUMVA</name>